<feature type="transmembrane region" description="Helical" evidence="8">
    <location>
        <begin position="324"/>
        <end position="345"/>
    </location>
</feature>
<feature type="region of interest" description="Disordered" evidence="7">
    <location>
        <begin position="530"/>
        <end position="557"/>
    </location>
</feature>
<evidence type="ECO:0000256" key="3">
    <source>
        <dbReference type="ARBA" id="ARBA00022475"/>
    </source>
</evidence>
<feature type="domain" description="Major facilitator superfamily (MFS) profile" evidence="9">
    <location>
        <begin position="21"/>
        <end position="407"/>
    </location>
</feature>
<feature type="transmembrane region" description="Helical" evidence="8">
    <location>
        <begin position="357"/>
        <end position="376"/>
    </location>
</feature>
<evidence type="ECO:0000256" key="2">
    <source>
        <dbReference type="ARBA" id="ARBA00022448"/>
    </source>
</evidence>
<evidence type="ECO:0000256" key="6">
    <source>
        <dbReference type="ARBA" id="ARBA00023136"/>
    </source>
</evidence>
<dbReference type="InterPro" id="IPR020846">
    <property type="entry name" value="MFS_dom"/>
</dbReference>
<dbReference type="GO" id="GO:0022857">
    <property type="term" value="F:transmembrane transporter activity"/>
    <property type="evidence" value="ECO:0007669"/>
    <property type="project" value="InterPro"/>
</dbReference>
<keyword evidence="5 8" id="KW-1133">Transmembrane helix</keyword>
<accession>A0A9J9HFS9</accession>
<feature type="transmembrane region" description="Helical" evidence="8">
    <location>
        <begin position="172"/>
        <end position="197"/>
    </location>
</feature>
<keyword evidence="6 8" id="KW-0472">Membrane</keyword>
<keyword evidence="4 8" id="KW-0812">Transmembrane</keyword>
<dbReference type="PANTHER" id="PTHR23513">
    <property type="entry name" value="INTEGRAL MEMBRANE EFFLUX PROTEIN-RELATED"/>
    <property type="match status" value="1"/>
</dbReference>
<dbReference type="PROSITE" id="PS50850">
    <property type="entry name" value="MFS"/>
    <property type="match status" value="1"/>
</dbReference>
<dbReference type="GO" id="GO:0005886">
    <property type="term" value="C:plasma membrane"/>
    <property type="evidence" value="ECO:0007669"/>
    <property type="project" value="UniProtKB-SubCell"/>
</dbReference>
<evidence type="ECO:0000313" key="11">
    <source>
        <dbReference type="Proteomes" id="UP000001989"/>
    </source>
</evidence>
<feature type="transmembrane region" description="Helical" evidence="8">
    <location>
        <begin position="57"/>
        <end position="77"/>
    </location>
</feature>
<keyword evidence="2" id="KW-0813">Transport</keyword>
<feature type="transmembrane region" description="Helical" evidence="8">
    <location>
        <begin position="263"/>
        <end position="284"/>
    </location>
</feature>
<dbReference type="AlphaFoldDB" id="A0A9J9HFS9"/>
<name>A0A9J9HFS9_RHIWR</name>
<dbReference type="KEGG" id="swi:Swit_4414"/>
<gene>
    <name evidence="10" type="ordered locus">Swit_4414</name>
</gene>
<dbReference type="InterPro" id="IPR010290">
    <property type="entry name" value="TM_effector"/>
</dbReference>
<evidence type="ECO:0000259" key="9">
    <source>
        <dbReference type="PROSITE" id="PS50850"/>
    </source>
</evidence>
<evidence type="ECO:0000313" key="10">
    <source>
        <dbReference type="EMBL" id="ABQ70752.1"/>
    </source>
</evidence>
<feature type="transmembrane region" description="Helical" evidence="8">
    <location>
        <begin position="25"/>
        <end position="45"/>
    </location>
</feature>
<evidence type="ECO:0000256" key="1">
    <source>
        <dbReference type="ARBA" id="ARBA00004651"/>
    </source>
</evidence>
<protein>
    <recommendedName>
        <fullName evidence="9">Major facilitator superfamily (MFS) profile domain-containing protein</fullName>
    </recommendedName>
</protein>
<dbReference type="Pfam" id="PF05977">
    <property type="entry name" value="MFS_3"/>
    <property type="match status" value="1"/>
</dbReference>
<feature type="transmembrane region" description="Helical" evidence="8">
    <location>
        <begin position="296"/>
        <end position="318"/>
    </location>
</feature>
<feature type="transmembrane region" description="Helical" evidence="8">
    <location>
        <begin position="382"/>
        <end position="403"/>
    </location>
</feature>
<feature type="transmembrane region" description="Helical" evidence="8">
    <location>
        <begin position="89"/>
        <end position="107"/>
    </location>
</feature>
<dbReference type="InterPro" id="IPR036259">
    <property type="entry name" value="MFS_trans_sf"/>
</dbReference>
<dbReference type="OrthoDB" id="9809918at2"/>
<organism evidence="10 11">
    <name type="scientific">Rhizorhabdus wittichii (strain DSM 6014 / CCUG 31198 / JCM 15750 / NBRC 105917 / EY 4224 / RW1)</name>
    <name type="common">Sphingomonas wittichii</name>
    <dbReference type="NCBI Taxonomy" id="392499"/>
    <lineage>
        <taxon>Bacteria</taxon>
        <taxon>Pseudomonadati</taxon>
        <taxon>Pseudomonadota</taxon>
        <taxon>Alphaproteobacteria</taxon>
        <taxon>Sphingomonadales</taxon>
        <taxon>Sphingomonadaceae</taxon>
        <taxon>Rhizorhabdus</taxon>
    </lineage>
</organism>
<evidence type="ECO:0000256" key="7">
    <source>
        <dbReference type="SAM" id="MobiDB-lite"/>
    </source>
</evidence>
<feature type="transmembrane region" description="Helical" evidence="8">
    <location>
        <begin position="233"/>
        <end position="251"/>
    </location>
</feature>
<evidence type="ECO:0000256" key="5">
    <source>
        <dbReference type="ARBA" id="ARBA00022989"/>
    </source>
</evidence>
<feature type="transmembrane region" description="Helical" evidence="8">
    <location>
        <begin position="114"/>
        <end position="134"/>
    </location>
</feature>
<comment type="subcellular location">
    <subcellularLocation>
        <location evidence="1">Cell membrane</location>
        <topology evidence="1">Multi-pass membrane protein</topology>
    </subcellularLocation>
</comment>
<keyword evidence="3" id="KW-1003">Cell membrane</keyword>
<dbReference type="EMBL" id="CP000699">
    <property type="protein sequence ID" value="ABQ70752.1"/>
    <property type="molecule type" value="Genomic_DNA"/>
</dbReference>
<evidence type="ECO:0000256" key="4">
    <source>
        <dbReference type="ARBA" id="ARBA00022692"/>
    </source>
</evidence>
<sequence length="557" mass="59798">MASDLQSAPRSRPASPFGVPVFRSIWIASLVSNFGAMIQSVGAAWMMTSLTSSPKMVALVQASTVLPFMLLALWAGAVADNLDRRKVMLAAQSFMLCVSAVLALFAWQGWLTPWLLLSFTFLIGCGTTIGGPAWQASVGDIVSREQLPSAVALNSMGFNTARTAGPAVGGAVVAAAGAAAAFLANTLSYIGLIVVLLRWRRPQAPRLLPREGLFMAMGAGLRYVSMSPNLRMAVSRAMAFGLAANAVSALMPLVARDLVKGGALTYGLLLGAFGVGAVLGGLSSGPARDRLSTEQIVRMATLMLAVGTAITAISPFFLLTIAALMLAGFSWVLALSTFNISVQLASPRWVVARALSVYQMAAFGGMAIGAWVLGMIADSHGVAAGLLVSAAFLASTVLIGLVMPLPQVDDLNLTPLKQWQEPEVAVPLEPRSGPVVVTIEYRIEPHNIVAFLTAMTERRRIRRRDGAHGWTLLRDLNEPELWIERYHVATWHDYIRHNQRRTHADAENSAEVHQLQKEGVPLRVHRMIERQTGSLPSARRHEPVTVDAQMNDPTRSA</sequence>
<dbReference type="SUPFAM" id="SSF103473">
    <property type="entry name" value="MFS general substrate transporter"/>
    <property type="match status" value="1"/>
</dbReference>
<evidence type="ECO:0000256" key="8">
    <source>
        <dbReference type="SAM" id="Phobius"/>
    </source>
</evidence>
<reference evidence="10 11" key="1">
    <citation type="journal article" date="2010" name="J. Bacteriol.">
        <title>Genome sequence of the dioxin-mineralizing bacterium Sphingomonas wittichii RW1.</title>
        <authorList>
            <person name="Miller T.R."/>
            <person name="Delcher A.L."/>
            <person name="Salzberg S.L."/>
            <person name="Saunders E."/>
            <person name="Detter J.C."/>
            <person name="Halden R.U."/>
        </authorList>
    </citation>
    <scope>NUCLEOTIDE SEQUENCE [LARGE SCALE GENOMIC DNA]</scope>
    <source>
        <strain evidence="11">DSM 6014 / CCUG 31198 / JCM 15750 / NBRC 105917 / EY 4224 / RW1</strain>
    </source>
</reference>
<proteinExistence type="predicted"/>
<dbReference type="CDD" id="cd06173">
    <property type="entry name" value="MFS_MefA_like"/>
    <property type="match status" value="1"/>
</dbReference>
<keyword evidence="11" id="KW-1185">Reference proteome</keyword>
<dbReference type="PANTHER" id="PTHR23513:SF11">
    <property type="entry name" value="STAPHYLOFERRIN A TRANSPORTER"/>
    <property type="match status" value="1"/>
</dbReference>
<dbReference type="Gene3D" id="1.20.1250.20">
    <property type="entry name" value="MFS general substrate transporter like domains"/>
    <property type="match status" value="1"/>
</dbReference>
<dbReference type="Proteomes" id="UP000001989">
    <property type="component" value="Chromosome"/>
</dbReference>